<accession>A0AC34GX52</accession>
<evidence type="ECO:0000313" key="1">
    <source>
        <dbReference type="Proteomes" id="UP000887579"/>
    </source>
</evidence>
<protein>
    <submittedName>
        <fullName evidence="2">Neurotransmitter-gated ion-channel transmembrane domain-containing protein</fullName>
    </submittedName>
</protein>
<dbReference type="WBParaSite" id="ES5_v2.g9111.t1">
    <property type="protein sequence ID" value="ES5_v2.g9111.t1"/>
    <property type="gene ID" value="ES5_v2.g9111"/>
</dbReference>
<name>A0AC34GX52_9BILA</name>
<proteinExistence type="predicted"/>
<reference evidence="2" key="1">
    <citation type="submission" date="2022-11" db="UniProtKB">
        <authorList>
            <consortium name="WormBaseParasite"/>
        </authorList>
    </citation>
    <scope>IDENTIFICATION</scope>
</reference>
<sequence>MIPARTMLCVNALLAATFQFGNIMRNLPRVSYVKALDVWMLSILTFIFASLLELAVVGSLVAKQDKRAAAASVQDMRRPSTMSINNVLPPSASPKLCLHNAGNRETSPHSYDPRTRRRTFFSPTEGILSSPMQTRHAEQMLLLEAKDNFNPPKTFKEKFSRPLRRWKARQSEPWTTEQVDRFSIYAFPTAFAIFNIFYWGYYLTRPVTLQM</sequence>
<organism evidence="1 2">
    <name type="scientific">Panagrolaimus sp. ES5</name>
    <dbReference type="NCBI Taxonomy" id="591445"/>
    <lineage>
        <taxon>Eukaryota</taxon>
        <taxon>Metazoa</taxon>
        <taxon>Ecdysozoa</taxon>
        <taxon>Nematoda</taxon>
        <taxon>Chromadorea</taxon>
        <taxon>Rhabditida</taxon>
        <taxon>Tylenchina</taxon>
        <taxon>Panagrolaimomorpha</taxon>
        <taxon>Panagrolaimoidea</taxon>
        <taxon>Panagrolaimidae</taxon>
        <taxon>Panagrolaimus</taxon>
    </lineage>
</organism>
<dbReference type="Proteomes" id="UP000887579">
    <property type="component" value="Unplaced"/>
</dbReference>
<evidence type="ECO:0000313" key="2">
    <source>
        <dbReference type="WBParaSite" id="ES5_v2.g9111.t1"/>
    </source>
</evidence>